<dbReference type="RefSeq" id="WP_003681984.1">
    <property type="nucleotide sequence ID" value="NZ_AP024320.1"/>
</dbReference>
<dbReference type="EMBL" id="CP019030">
    <property type="protein sequence ID" value="APU45095.1"/>
    <property type="molecule type" value="Genomic_DNA"/>
</dbReference>
<name>A0A0F4HBI5_LIMFE</name>
<evidence type="ECO:0000313" key="3">
    <source>
        <dbReference type="EMBL" id="GIC71063.1"/>
    </source>
</evidence>
<dbReference type="Proteomes" id="UP000185427">
    <property type="component" value="Chromosome"/>
</dbReference>
<reference evidence="2 6" key="1">
    <citation type="submission" date="2016-12" db="EMBL/GenBank/DDBJ databases">
        <title>Complete Genome Sequence of Lactobacillus fermentum Strain SNUV175, a Probiotic for Treatment of Bacterial Vaginosis.</title>
        <authorList>
            <person name="Lee S."/>
            <person name="You H.J."/>
            <person name="Kwon B."/>
            <person name="Ko G."/>
        </authorList>
    </citation>
    <scope>NUCLEOTIDE SEQUENCE [LARGE SCALE GENOMIC DNA]</scope>
    <source>
        <strain evidence="2 6">SNUV175</strain>
    </source>
</reference>
<dbReference type="Gene3D" id="3.30.300.130">
    <property type="entry name" value="Fe-S cluster assembly (FSCA)"/>
    <property type="match status" value="1"/>
</dbReference>
<organism evidence="2 6">
    <name type="scientific">Limosilactobacillus fermentum</name>
    <name type="common">Lactobacillus fermentum</name>
    <dbReference type="NCBI Taxonomy" id="1613"/>
    <lineage>
        <taxon>Bacteria</taxon>
        <taxon>Bacillati</taxon>
        <taxon>Bacillota</taxon>
        <taxon>Bacilli</taxon>
        <taxon>Lactobacillales</taxon>
        <taxon>Lactobacillaceae</taxon>
        <taxon>Limosilactobacillus</taxon>
    </lineage>
</organism>
<reference evidence="4 7" key="2">
    <citation type="submission" date="2020-04" db="EMBL/GenBank/DDBJ databases">
        <title>Novel strain L. Fermentum HFD1 producer antibacterial peptides.</title>
        <authorList>
            <person name="Ozhegov G.D."/>
            <person name="Pavlova A.S."/>
            <person name="Zhuravleva D.E."/>
            <person name="Gogoleva N.V."/>
            <person name="Shagimardanova E.I."/>
            <person name="Markelova M.I."/>
            <person name="Yarullina D.R."/>
            <person name="Kayumov A.R."/>
        </authorList>
    </citation>
    <scope>NUCLEOTIDE SEQUENCE [LARGE SCALE GENOMIC DNA]</scope>
    <source>
        <strain evidence="4 7">HFD1</strain>
    </source>
</reference>
<dbReference type="InterPro" id="IPR052339">
    <property type="entry name" value="Fe-S_Maturation_MIP18"/>
</dbReference>
<dbReference type="Proteomes" id="UP001218104">
    <property type="component" value="Chromosome"/>
</dbReference>
<keyword evidence="2" id="KW-0808">Transferase</keyword>
<dbReference type="EMBL" id="CP121468">
    <property type="protein sequence ID" value="WFR89862.1"/>
    <property type="molecule type" value="Genomic_DNA"/>
</dbReference>
<dbReference type="SUPFAM" id="SSF117916">
    <property type="entry name" value="Fe-S cluster assembly (FSCA) domain-like"/>
    <property type="match status" value="1"/>
</dbReference>
<dbReference type="GO" id="GO:0008168">
    <property type="term" value="F:methyltransferase activity"/>
    <property type="evidence" value="ECO:0007669"/>
    <property type="project" value="UniProtKB-KW"/>
</dbReference>
<accession>A0A0F4HBI5</accession>
<dbReference type="Proteomes" id="UP000503169">
    <property type="component" value="Chromosome"/>
</dbReference>
<reference evidence="5" key="4">
    <citation type="submission" date="2023-04" db="EMBL/GenBank/DDBJ databases">
        <title>Genomic of Limosilactobacillus fermentum MSJK0025.</title>
        <authorList>
            <person name="Yang S."/>
        </authorList>
    </citation>
    <scope>NUCLEOTIDE SEQUENCE</scope>
    <source>
        <strain evidence="5">MSJK0025</strain>
    </source>
</reference>
<dbReference type="Proteomes" id="UP000653631">
    <property type="component" value="Unassembled WGS sequence"/>
</dbReference>
<evidence type="ECO:0000313" key="5">
    <source>
        <dbReference type="EMBL" id="WFR89862.1"/>
    </source>
</evidence>
<dbReference type="PATRIC" id="fig|1613.32.peg.2227"/>
<dbReference type="PANTHER" id="PTHR42831">
    <property type="entry name" value="FE-S PROTEIN MATURATION AUXILIARY FACTOR YITW"/>
    <property type="match status" value="1"/>
</dbReference>
<evidence type="ECO:0000313" key="8">
    <source>
        <dbReference type="Proteomes" id="UP000653631"/>
    </source>
</evidence>
<gene>
    <name evidence="4" type="primary">sufT_1</name>
    <name evidence="2" type="ORF">BUW47_00825</name>
    <name evidence="4" type="ORF">HCY95_00741</name>
    <name evidence="3" type="ORF">LF01B1_00780</name>
    <name evidence="5" type="ORF">P8634_03900</name>
</gene>
<dbReference type="OrthoDB" id="9805360at2"/>
<evidence type="ECO:0000259" key="1">
    <source>
        <dbReference type="Pfam" id="PF01883"/>
    </source>
</evidence>
<dbReference type="InterPro" id="IPR002744">
    <property type="entry name" value="MIP18-like"/>
</dbReference>
<dbReference type="EMBL" id="CP050919">
    <property type="protein sequence ID" value="QIX58305.1"/>
    <property type="molecule type" value="Genomic_DNA"/>
</dbReference>
<sequence>MRAPEEIQADIMDALTSVIDPELGVDVVNLGLINSVDLKDDGICDLSMTLTMMGCPLQGILRREVTQALVTVPEVHHVNIDLVWEPAWTVARMSRQARLLLGIH</sequence>
<evidence type="ECO:0000313" key="4">
    <source>
        <dbReference type="EMBL" id="QIX58305.1"/>
    </source>
</evidence>
<proteinExistence type="predicted"/>
<protein>
    <submittedName>
        <fullName evidence="2">DNA methyltransferase</fullName>
    </submittedName>
    <submittedName>
        <fullName evidence="4">Fe-S protein maturation auxiliary factor SufT</fullName>
    </submittedName>
    <submittedName>
        <fullName evidence="5">Metal-sulfur cluster assembly factor</fullName>
    </submittedName>
</protein>
<dbReference type="Pfam" id="PF01883">
    <property type="entry name" value="FeS_assembly_P"/>
    <property type="match status" value="1"/>
</dbReference>
<dbReference type="EMBL" id="BOLH01000001">
    <property type="protein sequence ID" value="GIC71063.1"/>
    <property type="molecule type" value="Genomic_DNA"/>
</dbReference>
<dbReference type="GO" id="GO:0032259">
    <property type="term" value="P:methylation"/>
    <property type="evidence" value="ECO:0007669"/>
    <property type="project" value="UniProtKB-KW"/>
</dbReference>
<evidence type="ECO:0000313" key="2">
    <source>
        <dbReference type="EMBL" id="APU45095.1"/>
    </source>
</evidence>
<evidence type="ECO:0000313" key="6">
    <source>
        <dbReference type="Proteomes" id="UP000185427"/>
    </source>
</evidence>
<reference evidence="3 8" key="3">
    <citation type="submission" date="2021-01" db="EMBL/GenBank/DDBJ databases">
        <title>Development of a method for detection of lactic acid bacteria that cause putrefactive shochu mash.</title>
        <authorList>
            <person name="Takashita H."/>
            <person name="Fujihara E."/>
            <person name="Takayama K."/>
            <person name="Yamamoto H."/>
            <person name="Mizutani M."/>
            <person name="Kajiwara Y."/>
        </authorList>
    </citation>
    <scope>NUCLEOTIDE SEQUENCE [LARGE SCALE GENOMIC DNA]</scope>
    <source>
        <strain evidence="3 8">01-B1</strain>
    </source>
</reference>
<feature type="domain" description="MIP18 family-like" evidence="1">
    <location>
        <begin position="9"/>
        <end position="79"/>
    </location>
</feature>
<evidence type="ECO:0000313" key="7">
    <source>
        <dbReference type="Proteomes" id="UP000503169"/>
    </source>
</evidence>
<dbReference type="InterPro" id="IPR034904">
    <property type="entry name" value="FSCA_dom_sf"/>
</dbReference>
<dbReference type="PANTHER" id="PTHR42831:SF1">
    <property type="entry name" value="FE-S PROTEIN MATURATION AUXILIARY FACTOR YITW"/>
    <property type="match status" value="1"/>
</dbReference>
<dbReference type="AlphaFoldDB" id="A0A0F4HBI5"/>
<keyword evidence="2" id="KW-0489">Methyltransferase</keyword>